<dbReference type="Proteomes" id="UP000654075">
    <property type="component" value="Unassembled WGS sequence"/>
</dbReference>
<feature type="region of interest" description="Disordered" evidence="1">
    <location>
        <begin position="190"/>
        <end position="212"/>
    </location>
</feature>
<feature type="region of interest" description="Disordered" evidence="1">
    <location>
        <begin position="59"/>
        <end position="108"/>
    </location>
</feature>
<gene>
    <name evidence="2" type="ORF">PGLA1383_LOCUS45754</name>
    <name evidence="4" type="ORF">PGLA2088_LOCUS39318</name>
    <name evidence="3" type="ORF">PGLA2088_LOCUS8709</name>
</gene>
<keyword evidence="5" id="KW-1185">Reference proteome</keyword>
<name>A0A813GVK9_POLGL</name>
<dbReference type="Proteomes" id="UP000626109">
    <property type="component" value="Unassembled WGS sequence"/>
</dbReference>
<feature type="non-terminal residue" evidence="2">
    <location>
        <position position="1"/>
    </location>
</feature>
<accession>A0A813GVK9</accession>
<evidence type="ECO:0000313" key="4">
    <source>
        <dbReference type="EMBL" id="CAE8716975.1"/>
    </source>
</evidence>
<dbReference type="EMBL" id="CAJNNV010029613">
    <property type="protein sequence ID" value="CAE8629209.1"/>
    <property type="molecule type" value="Genomic_DNA"/>
</dbReference>
<evidence type="ECO:0000313" key="2">
    <source>
        <dbReference type="EMBL" id="CAE8629209.1"/>
    </source>
</evidence>
<evidence type="ECO:0000313" key="5">
    <source>
        <dbReference type="Proteomes" id="UP000654075"/>
    </source>
</evidence>
<proteinExistence type="predicted"/>
<protein>
    <submittedName>
        <fullName evidence="2">Uncharacterized protein</fullName>
    </submittedName>
</protein>
<dbReference type="EMBL" id="CAJNNW010009412">
    <property type="protein sequence ID" value="CAE8650946.1"/>
    <property type="molecule type" value="Genomic_DNA"/>
</dbReference>
<evidence type="ECO:0000313" key="3">
    <source>
        <dbReference type="EMBL" id="CAE8650946.1"/>
    </source>
</evidence>
<reference evidence="2" key="1">
    <citation type="submission" date="2021-02" db="EMBL/GenBank/DDBJ databases">
        <authorList>
            <person name="Dougan E. K."/>
            <person name="Rhodes N."/>
            <person name="Thang M."/>
            <person name="Chan C."/>
        </authorList>
    </citation>
    <scope>NUCLEOTIDE SEQUENCE</scope>
</reference>
<evidence type="ECO:0000256" key="1">
    <source>
        <dbReference type="SAM" id="MobiDB-lite"/>
    </source>
</evidence>
<comment type="caution">
    <text evidence="2">The sequence shown here is derived from an EMBL/GenBank/DDBJ whole genome shotgun (WGS) entry which is preliminary data.</text>
</comment>
<feature type="region of interest" description="Disordered" evidence="1">
    <location>
        <begin position="121"/>
        <end position="145"/>
    </location>
</feature>
<dbReference type="EMBL" id="CAJNNW010033072">
    <property type="protein sequence ID" value="CAE8716975.1"/>
    <property type="molecule type" value="Genomic_DNA"/>
</dbReference>
<feature type="compositionally biased region" description="Low complexity" evidence="1">
    <location>
        <begin position="69"/>
        <end position="100"/>
    </location>
</feature>
<sequence length="212" mass="22780">AERNLRVAPGSTEALREVSQAIREQAVTEELLWEVRRQASKEDGGGPAATERLKLLGSLAQFLAPPKPSASSPSPAAHDNNNNIDNNNSNNHSNNNNNHNHSSEPRARYSTDYSRFAQTNLGDSESEAEDDGKGADPDLAAAAKAQRSLLDVEARLAEALESPNHTDGEAVARLQSLRDRMLRLRALGTHAWGEAPSASPEGSLPFSLDALD</sequence>
<dbReference type="AlphaFoldDB" id="A0A813GVK9"/>
<organism evidence="2 5">
    <name type="scientific">Polarella glacialis</name>
    <name type="common">Dinoflagellate</name>
    <dbReference type="NCBI Taxonomy" id="89957"/>
    <lineage>
        <taxon>Eukaryota</taxon>
        <taxon>Sar</taxon>
        <taxon>Alveolata</taxon>
        <taxon>Dinophyceae</taxon>
        <taxon>Suessiales</taxon>
        <taxon>Suessiaceae</taxon>
        <taxon>Polarella</taxon>
    </lineage>
</organism>